<evidence type="ECO:0000313" key="6">
    <source>
        <dbReference type="Proteomes" id="UP000053789"/>
    </source>
</evidence>
<proteinExistence type="predicted"/>
<dbReference type="AlphaFoldDB" id="A0A0D2F8S5"/>
<dbReference type="EMBL" id="KN846980">
    <property type="protein sequence ID" value="KIW98466.1"/>
    <property type="molecule type" value="Genomic_DNA"/>
</dbReference>
<evidence type="ECO:0000256" key="1">
    <source>
        <dbReference type="ARBA" id="ARBA00022723"/>
    </source>
</evidence>
<evidence type="ECO:0000256" key="2">
    <source>
        <dbReference type="ARBA" id="ARBA00023239"/>
    </source>
</evidence>
<dbReference type="GO" id="GO:0046872">
    <property type="term" value="F:metal ion binding"/>
    <property type="evidence" value="ECO:0007669"/>
    <property type="project" value="UniProtKB-KW"/>
</dbReference>
<dbReference type="Pfam" id="PF03328">
    <property type="entry name" value="HpcH_HpaI"/>
    <property type="match status" value="1"/>
</dbReference>
<feature type="domain" description="HpcH/HpaI aldolase/citrate lyase" evidence="4">
    <location>
        <begin position="44"/>
        <end position="264"/>
    </location>
</feature>
<dbReference type="GeneID" id="27693055"/>
<protein>
    <recommendedName>
        <fullName evidence="4">HpcH/HpaI aldolase/citrate lyase domain-containing protein</fullName>
    </recommendedName>
</protein>
<reference evidence="5" key="1">
    <citation type="submission" date="2015-01" db="EMBL/GenBank/DDBJ databases">
        <title>The Genome Sequence of Cladophialophora bantiana CBS 173.52.</title>
        <authorList>
            <consortium name="The Broad Institute Genomics Platform"/>
            <person name="Cuomo C."/>
            <person name="de Hoog S."/>
            <person name="Gorbushina A."/>
            <person name="Stielow B."/>
            <person name="Teixiera M."/>
            <person name="Abouelleil A."/>
            <person name="Chapman S.B."/>
            <person name="Priest M."/>
            <person name="Young S.K."/>
            <person name="Wortman J."/>
            <person name="Nusbaum C."/>
            <person name="Birren B."/>
        </authorList>
    </citation>
    <scope>NUCLEOTIDE SEQUENCE [LARGE SCALE GENOMIC DNA]</scope>
    <source>
        <strain evidence="5">CBS 173.52</strain>
    </source>
</reference>
<dbReference type="InterPro" id="IPR015813">
    <property type="entry name" value="Pyrv/PenolPyrv_kinase-like_dom"/>
</dbReference>
<dbReference type="Proteomes" id="UP000053789">
    <property type="component" value="Unassembled WGS sequence"/>
</dbReference>
<keyword evidence="6" id="KW-1185">Reference proteome</keyword>
<keyword evidence="1" id="KW-0479">Metal-binding</keyword>
<organism evidence="5 6">
    <name type="scientific">Cladophialophora bantiana (strain ATCC 10958 / CBS 173.52 / CDC B-1940 / NIH 8579)</name>
    <name type="common">Xylohypha bantiana</name>
    <dbReference type="NCBI Taxonomy" id="1442370"/>
    <lineage>
        <taxon>Eukaryota</taxon>
        <taxon>Fungi</taxon>
        <taxon>Dikarya</taxon>
        <taxon>Ascomycota</taxon>
        <taxon>Pezizomycotina</taxon>
        <taxon>Eurotiomycetes</taxon>
        <taxon>Chaetothyriomycetidae</taxon>
        <taxon>Chaetothyriales</taxon>
        <taxon>Herpotrichiellaceae</taxon>
        <taxon>Cladophialophora</taxon>
    </lineage>
</organism>
<dbReference type="SUPFAM" id="SSF51621">
    <property type="entry name" value="Phosphoenolpyruvate/pyruvate domain"/>
    <property type="match status" value="1"/>
</dbReference>
<dbReference type="HOGENOM" id="CLU_059964_2_1_1"/>
<dbReference type="OrthoDB" id="1621678at2759"/>
<keyword evidence="2" id="KW-0456">Lyase</keyword>
<evidence type="ECO:0000256" key="3">
    <source>
        <dbReference type="SAM" id="MobiDB-lite"/>
    </source>
</evidence>
<dbReference type="GO" id="GO:0005737">
    <property type="term" value="C:cytoplasm"/>
    <property type="evidence" value="ECO:0007669"/>
    <property type="project" value="TreeGrafter"/>
</dbReference>
<dbReference type="PANTHER" id="PTHR30502">
    <property type="entry name" value="2-KETO-3-DEOXY-L-RHAMNONATE ALDOLASE"/>
    <property type="match status" value="1"/>
</dbReference>
<accession>A0A0D2F8S5</accession>
<sequence length="291" mass="31086">MKDLLFSKSQTGEASSGGGIDRFQDQHKRLGRPLIGTVLTIQAPIVAMLAAQAFDFVMIDMEHSPMSAEQMTQMVHGVVAASKGKCLAIVRVPSHDVEWTKWALDSGAAGIIIPMVNNAAEMERIISHAIYPPRGKRSFGPFNAAFGRQLLGTQFGTYYDMAQNDGVAILPIIESAEGIKNADAIMAVRGVSGAFIGPYDLRLSLGLPGGVDGPEPEFAQALSTVLAAAKKHGKVIGSMATTSEMVTRRTDMGMTFLLVTLDYNVLVSGFASAVEQGKEALKRVGYLPSRL</sequence>
<dbReference type="InterPro" id="IPR040442">
    <property type="entry name" value="Pyrv_kinase-like_dom_sf"/>
</dbReference>
<evidence type="ECO:0000259" key="4">
    <source>
        <dbReference type="Pfam" id="PF03328"/>
    </source>
</evidence>
<dbReference type="PANTHER" id="PTHR30502:SF8">
    <property type="entry name" value="SYNTHASE, PUTATIVE-RELATED"/>
    <property type="match status" value="1"/>
</dbReference>
<name>A0A0D2F8S5_CLAB1</name>
<feature type="region of interest" description="Disordered" evidence="3">
    <location>
        <begin position="1"/>
        <end position="22"/>
    </location>
</feature>
<dbReference type="VEuPathDB" id="FungiDB:Z519_00127"/>
<evidence type="ECO:0000313" key="5">
    <source>
        <dbReference type="EMBL" id="KIW98466.1"/>
    </source>
</evidence>
<dbReference type="GO" id="GO:0016832">
    <property type="term" value="F:aldehyde-lyase activity"/>
    <property type="evidence" value="ECO:0007669"/>
    <property type="project" value="TreeGrafter"/>
</dbReference>
<dbReference type="Gene3D" id="3.20.20.60">
    <property type="entry name" value="Phosphoenolpyruvate-binding domains"/>
    <property type="match status" value="1"/>
</dbReference>
<dbReference type="RefSeq" id="XP_016625135.1">
    <property type="nucleotide sequence ID" value="XM_016757886.1"/>
</dbReference>
<dbReference type="InterPro" id="IPR005000">
    <property type="entry name" value="Aldolase/citrate-lyase_domain"/>
</dbReference>
<gene>
    <name evidence="5" type="ORF">Z519_00127</name>
</gene>
<dbReference type="InterPro" id="IPR050251">
    <property type="entry name" value="HpcH-HpaI_aldolase"/>
</dbReference>